<feature type="signal peptide" evidence="3">
    <location>
        <begin position="1"/>
        <end position="23"/>
    </location>
</feature>
<keyword evidence="2" id="KW-1133">Transmembrane helix</keyword>
<dbReference type="Proteomes" id="UP000231436">
    <property type="component" value="Unassembled WGS sequence"/>
</dbReference>
<keyword evidence="2" id="KW-0812">Transmembrane</keyword>
<comment type="caution">
    <text evidence="4">The sequence shown here is derived from an EMBL/GenBank/DDBJ whole genome shotgun (WGS) entry which is preliminary data.</text>
</comment>
<evidence type="ECO:0000313" key="4">
    <source>
        <dbReference type="EMBL" id="PJE76808.1"/>
    </source>
</evidence>
<feature type="transmembrane region" description="Helical" evidence="2">
    <location>
        <begin position="225"/>
        <end position="244"/>
    </location>
</feature>
<keyword evidence="2" id="KW-0472">Membrane</keyword>
<organism evidence="4 5">
    <name type="scientific">Candidatus Uhrbacteria bacterium CG10_big_fil_rev_8_21_14_0_10_48_16</name>
    <dbReference type="NCBI Taxonomy" id="1975038"/>
    <lineage>
        <taxon>Bacteria</taxon>
        <taxon>Candidatus Uhriibacteriota</taxon>
    </lineage>
</organism>
<name>A0A2M8LH91_9BACT</name>
<feature type="chain" id="PRO_5014643773" evidence="3">
    <location>
        <begin position="24"/>
        <end position="320"/>
    </location>
</feature>
<dbReference type="AlphaFoldDB" id="A0A2M8LH91"/>
<evidence type="ECO:0000256" key="2">
    <source>
        <dbReference type="SAM" id="Phobius"/>
    </source>
</evidence>
<sequence length="320" mass="34173">MKQFWTLALLALCTMMFPQVAMAMCEEPTQVSQLSEAGTKAEQAFAELDAEGLLTQASLARAQILPCVGQALTKQDASAFHRLMAMEAFIAEDYTRAKRELHASLLLEPGYTFPADVAGEGHPLLTLYKEAEMLADGDGEKIYPPPGGYVLVGGVRNAARYSLTPVIIQVFQTVEEVDTLRETRYVQPGEATPNWSGNAFGLTAEDLGIDLEDLRRPSILKDPRPWYGVAIASAVVSGVCYGVAMQQKGVYQDPSTPDAERTGLENRVNGLGTASLISAGVAITATGFGVGFTVKFGPGHKPGHLPGKSTVTPTQEALAP</sequence>
<accession>A0A2M8LH91</accession>
<dbReference type="EMBL" id="PFEU01000010">
    <property type="protein sequence ID" value="PJE76808.1"/>
    <property type="molecule type" value="Genomic_DNA"/>
</dbReference>
<proteinExistence type="predicted"/>
<evidence type="ECO:0000256" key="1">
    <source>
        <dbReference type="SAM" id="MobiDB-lite"/>
    </source>
</evidence>
<feature type="compositionally biased region" description="Polar residues" evidence="1">
    <location>
        <begin position="309"/>
        <end position="320"/>
    </location>
</feature>
<reference evidence="5" key="1">
    <citation type="submission" date="2017-09" db="EMBL/GenBank/DDBJ databases">
        <title>Depth-based differentiation of microbial function through sediment-hosted aquifers and enrichment of novel symbionts in the deep terrestrial subsurface.</title>
        <authorList>
            <person name="Probst A.J."/>
            <person name="Ladd B."/>
            <person name="Jarett J.K."/>
            <person name="Geller-Mcgrath D.E."/>
            <person name="Sieber C.M.K."/>
            <person name="Emerson J.B."/>
            <person name="Anantharaman K."/>
            <person name="Thomas B.C."/>
            <person name="Malmstrom R."/>
            <person name="Stieglmeier M."/>
            <person name="Klingl A."/>
            <person name="Woyke T."/>
            <person name="Ryan C.M."/>
            <person name="Banfield J.F."/>
        </authorList>
    </citation>
    <scope>NUCLEOTIDE SEQUENCE [LARGE SCALE GENOMIC DNA]</scope>
</reference>
<feature type="region of interest" description="Disordered" evidence="1">
    <location>
        <begin position="301"/>
        <end position="320"/>
    </location>
</feature>
<protein>
    <submittedName>
        <fullName evidence="4">Uncharacterized protein</fullName>
    </submittedName>
</protein>
<evidence type="ECO:0000256" key="3">
    <source>
        <dbReference type="SAM" id="SignalP"/>
    </source>
</evidence>
<keyword evidence="3" id="KW-0732">Signal</keyword>
<gene>
    <name evidence="4" type="ORF">COV05_02460</name>
</gene>
<evidence type="ECO:0000313" key="5">
    <source>
        <dbReference type="Proteomes" id="UP000231436"/>
    </source>
</evidence>